<accession>A0ABQ9V592</accession>
<protein>
    <submittedName>
        <fullName evidence="2">Uncharacterized protein</fullName>
    </submittedName>
</protein>
<proteinExistence type="predicted"/>
<feature type="region of interest" description="Disordered" evidence="1">
    <location>
        <begin position="27"/>
        <end position="60"/>
    </location>
</feature>
<evidence type="ECO:0000313" key="3">
    <source>
        <dbReference type="Proteomes" id="UP001266305"/>
    </source>
</evidence>
<sequence length="111" mass="12447">MQSLSKVPAEWTVPGRTNALQHFSSSWPETLAESRRRARSAGKPAVRLKPSPAPLADPRCYPAPAATRVLEIDWQRQPHPAARGSTRQFRNWTLGPSAGKNREWQKQVQVP</sequence>
<name>A0ABQ9V592_SAGOE</name>
<reference evidence="2 3" key="1">
    <citation type="submission" date="2023-05" db="EMBL/GenBank/DDBJ databases">
        <title>B98-5 Cell Line De Novo Hybrid Assembly: An Optical Mapping Approach.</title>
        <authorList>
            <person name="Kananen K."/>
            <person name="Auerbach J.A."/>
            <person name="Kautto E."/>
            <person name="Blachly J.S."/>
        </authorList>
    </citation>
    <scope>NUCLEOTIDE SEQUENCE [LARGE SCALE GENOMIC DNA]</scope>
    <source>
        <strain evidence="2">B95-8</strain>
        <tissue evidence="2">Cell line</tissue>
    </source>
</reference>
<keyword evidence="3" id="KW-1185">Reference proteome</keyword>
<gene>
    <name evidence="2" type="ORF">P7K49_018394</name>
</gene>
<comment type="caution">
    <text evidence="2">The sequence shown here is derived from an EMBL/GenBank/DDBJ whole genome shotgun (WGS) entry which is preliminary data.</text>
</comment>
<organism evidence="2 3">
    <name type="scientific">Saguinus oedipus</name>
    <name type="common">Cotton-top tamarin</name>
    <name type="synonym">Oedipomidas oedipus</name>
    <dbReference type="NCBI Taxonomy" id="9490"/>
    <lineage>
        <taxon>Eukaryota</taxon>
        <taxon>Metazoa</taxon>
        <taxon>Chordata</taxon>
        <taxon>Craniata</taxon>
        <taxon>Vertebrata</taxon>
        <taxon>Euteleostomi</taxon>
        <taxon>Mammalia</taxon>
        <taxon>Eutheria</taxon>
        <taxon>Euarchontoglires</taxon>
        <taxon>Primates</taxon>
        <taxon>Haplorrhini</taxon>
        <taxon>Platyrrhini</taxon>
        <taxon>Cebidae</taxon>
        <taxon>Callitrichinae</taxon>
        <taxon>Saguinus</taxon>
    </lineage>
</organism>
<feature type="region of interest" description="Disordered" evidence="1">
    <location>
        <begin position="77"/>
        <end position="111"/>
    </location>
</feature>
<evidence type="ECO:0000313" key="2">
    <source>
        <dbReference type="EMBL" id="KAK2104538.1"/>
    </source>
</evidence>
<dbReference type="Proteomes" id="UP001266305">
    <property type="component" value="Unassembled WGS sequence"/>
</dbReference>
<evidence type="ECO:0000256" key="1">
    <source>
        <dbReference type="SAM" id="MobiDB-lite"/>
    </source>
</evidence>
<dbReference type="EMBL" id="JASSZA010000008">
    <property type="protein sequence ID" value="KAK2104538.1"/>
    <property type="molecule type" value="Genomic_DNA"/>
</dbReference>